<feature type="region of interest" description="Disordered" evidence="1">
    <location>
        <begin position="16"/>
        <end position="43"/>
    </location>
</feature>
<evidence type="ECO:0000256" key="1">
    <source>
        <dbReference type="SAM" id="MobiDB-lite"/>
    </source>
</evidence>
<accession>A0A6J1A6U1</accession>
<dbReference type="PANTHER" id="PTHR35275:SF1">
    <property type="entry name" value="OS07G0585900 PROTEIN"/>
    <property type="match status" value="1"/>
</dbReference>
<feature type="compositionally biased region" description="Basic and acidic residues" evidence="1">
    <location>
        <begin position="224"/>
        <end position="238"/>
    </location>
</feature>
<name>A0A6J1A6U1_9ROSI</name>
<dbReference type="AlphaFoldDB" id="A0A6J1A6U1"/>
<keyword evidence="3" id="KW-1185">Reference proteome</keyword>
<dbReference type="PANTHER" id="PTHR35275">
    <property type="entry name" value="ZCF37"/>
    <property type="match status" value="1"/>
</dbReference>
<dbReference type="Proteomes" id="UP000504621">
    <property type="component" value="Unplaced"/>
</dbReference>
<evidence type="ECO:0000313" key="3">
    <source>
        <dbReference type="Proteomes" id="UP000504621"/>
    </source>
</evidence>
<proteinExistence type="predicted"/>
<feature type="region of interest" description="Disordered" evidence="1">
    <location>
        <begin position="208"/>
        <end position="238"/>
    </location>
</feature>
<keyword evidence="2" id="KW-0472">Membrane</keyword>
<evidence type="ECO:0000313" key="4">
    <source>
        <dbReference type="RefSeq" id="XP_021282857.1"/>
    </source>
</evidence>
<sequence length="238" mass="27173">MFYPLFCGAFHHQEEDDDEFWSTPASTPKKSRRKKDSKNPYSTRGLDQFSALLAELEEKRRQIYSQMGSEGIVRFVYKNSNDCVPVVVKLKDKKEERNKPGNTHGHHPESCVSGVVEKLPTPSESDKKIERKTSFSWNVNPQDWRRPSYYIPAVIISILLFLVFFGRSAAILCTCIGWYVVPTISGEGSNLRTSMKKKDYVRKLSGNKMISGKLSSPKSNKFGAIRDKSPRQSDNRKN</sequence>
<evidence type="ECO:0000256" key="2">
    <source>
        <dbReference type="SAM" id="Phobius"/>
    </source>
</evidence>
<dbReference type="GeneID" id="110415511"/>
<dbReference type="OrthoDB" id="1932497at2759"/>
<organism evidence="3 4">
    <name type="scientific">Herrania umbratica</name>
    <dbReference type="NCBI Taxonomy" id="108875"/>
    <lineage>
        <taxon>Eukaryota</taxon>
        <taxon>Viridiplantae</taxon>
        <taxon>Streptophyta</taxon>
        <taxon>Embryophyta</taxon>
        <taxon>Tracheophyta</taxon>
        <taxon>Spermatophyta</taxon>
        <taxon>Magnoliopsida</taxon>
        <taxon>eudicotyledons</taxon>
        <taxon>Gunneridae</taxon>
        <taxon>Pentapetalae</taxon>
        <taxon>rosids</taxon>
        <taxon>malvids</taxon>
        <taxon>Malvales</taxon>
        <taxon>Malvaceae</taxon>
        <taxon>Byttnerioideae</taxon>
        <taxon>Herrania</taxon>
    </lineage>
</organism>
<dbReference type="RefSeq" id="XP_021282857.1">
    <property type="nucleotide sequence ID" value="XM_021427182.1"/>
</dbReference>
<reference evidence="4" key="1">
    <citation type="submission" date="2025-08" db="UniProtKB">
        <authorList>
            <consortium name="RefSeq"/>
        </authorList>
    </citation>
    <scope>IDENTIFICATION</scope>
    <source>
        <tissue evidence="4">Leaf</tissue>
    </source>
</reference>
<feature type="region of interest" description="Disordered" evidence="1">
    <location>
        <begin position="94"/>
        <end position="127"/>
    </location>
</feature>
<feature type="transmembrane region" description="Helical" evidence="2">
    <location>
        <begin position="149"/>
        <end position="181"/>
    </location>
</feature>
<gene>
    <name evidence="4" type="primary">LOC110415511</name>
</gene>
<dbReference type="InterPro" id="IPR045880">
    <property type="entry name" value="ZCF37"/>
</dbReference>
<keyword evidence="2" id="KW-0812">Transmembrane</keyword>
<protein>
    <submittedName>
        <fullName evidence="4">Uncharacterized protein LOC110415511</fullName>
    </submittedName>
</protein>
<keyword evidence="2" id="KW-1133">Transmembrane helix</keyword>